<dbReference type="Proteomes" id="UP000521872">
    <property type="component" value="Unassembled WGS sequence"/>
</dbReference>
<dbReference type="EMBL" id="JAACJL010000031">
    <property type="protein sequence ID" value="KAF4616308.1"/>
    <property type="molecule type" value="Genomic_DNA"/>
</dbReference>
<sequence length="481" mass="54315">MANNLPLDSFGIDDLLNALDSKINDQANDGGVTRNEMLLQWERLIDISRTFAFRLNSTNPTSKLPPELLSRIFSLLQGHRGHQFPPPMKDEMLGFNSWLSVTKGCFTCTVPALALQVEFTLDETYFTRTSQREDLQMFYNAIGKAQERIVGIHISVPEPSFTESAALKLLLLRLPSITSVHIRTPIHFDQDFFSSRGQMQVSPRLCSSLTKLSLSGLIDVPPPLFNRLTDVALVFVQETQINFGALFHFLSPFAGSLTTLFVKHKTQRGTFRTLHSLETLHLPHLKDIEIRHSSPSLTVAVIQKIRMPAVANISWSTRGHLFCVVFTTAEFQFPPQQYLEPATRLSLKNTVKTDTIGGGSVELRGEAITLSASFPKKEKSITDTQQITAWPMPNIKYLEVETSKPPPVSEAFWGLLFRKLDLVEKIRVEDGRRAVRDFASFISRIDEHRYVEGTLLPLLSHVLIWVDEKCDATEELMHLSK</sequence>
<gene>
    <name evidence="1" type="ORF">D9613_008449</name>
</gene>
<name>A0A8H4QSZ5_9AGAR</name>
<keyword evidence="2" id="KW-1185">Reference proteome</keyword>
<comment type="caution">
    <text evidence="1">The sequence shown here is derived from an EMBL/GenBank/DDBJ whole genome shotgun (WGS) entry which is preliminary data.</text>
</comment>
<dbReference type="AlphaFoldDB" id="A0A8H4QSZ5"/>
<organism evidence="1 2">
    <name type="scientific">Agrocybe pediades</name>
    <dbReference type="NCBI Taxonomy" id="84607"/>
    <lineage>
        <taxon>Eukaryota</taxon>
        <taxon>Fungi</taxon>
        <taxon>Dikarya</taxon>
        <taxon>Basidiomycota</taxon>
        <taxon>Agaricomycotina</taxon>
        <taxon>Agaricomycetes</taxon>
        <taxon>Agaricomycetidae</taxon>
        <taxon>Agaricales</taxon>
        <taxon>Agaricineae</taxon>
        <taxon>Strophariaceae</taxon>
        <taxon>Agrocybe</taxon>
    </lineage>
</organism>
<proteinExistence type="predicted"/>
<accession>A0A8H4QSZ5</accession>
<evidence type="ECO:0000313" key="1">
    <source>
        <dbReference type="EMBL" id="KAF4616308.1"/>
    </source>
</evidence>
<evidence type="ECO:0000313" key="2">
    <source>
        <dbReference type="Proteomes" id="UP000521872"/>
    </source>
</evidence>
<reference evidence="1 2" key="1">
    <citation type="submission" date="2019-12" db="EMBL/GenBank/DDBJ databases">
        <authorList>
            <person name="Floudas D."/>
            <person name="Bentzer J."/>
            <person name="Ahren D."/>
            <person name="Johansson T."/>
            <person name="Persson P."/>
            <person name="Tunlid A."/>
        </authorList>
    </citation>
    <scope>NUCLEOTIDE SEQUENCE [LARGE SCALE GENOMIC DNA]</scope>
    <source>
        <strain evidence="1 2">CBS 102.39</strain>
    </source>
</reference>
<protein>
    <submittedName>
        <fullName evidence="1">Uncharacterized protein</fullName>
    </submittedName>
</protein>